<dbReference type="AlphaFoldDB" id="A0A8H7B8Q0"/>
<organism evidence="5 6">
    <name type="scientific">Alternaria burnsii</name>
    <dbReference type="NCBI Taxonomy" id="1187904"/>
    <lineage>
        <taxon>Eukaryota</taxon>
        <taxon>Fungi</taxon>
        <taxon>Dikarya</taxon>
        <taxon>Ascomycota</taxon>
        <taxon>Pezizomycotina</taxon>
        <taxon>Dothideomycetes</taxon>
        <taxon>Pleosporomycetidae</taxon>
        <taxon>Pleosporales</taxon>
        <taxon>Pleosporineae</taxon>
        <taxon>Pleosporaceae</taxon>
        <taxon>Alternaria</taxon>
        <taxon>Alternaria sect. Alternaria</taxon>
    </lineage>
</organism>
<dbReference type="GeneID" id="62201569"/>
<evidence type="ECO:0000313" key="6">
    <source>
        <dbReference type="Proteomes" id="UP000596902"/>
    </source>
</evidence>
<feature type="signal peptide" evidence="2">
    <location>
        <begin position="1"/>
        <end position="17"/>
    </location>
</feature>
<dbReference type="SUPFAM" id="SSF56601">
    <property type="entry name" value="beta-lactamase/transpeptidase-like"/>
    <property type="match status" value="1"/>
</dbReference>
<feature type="chain" id="PRO_5034107095" description="Beta-lactamase-related domain-containing protein" evidence="2">
    <location>
        <begin position="18"/>
        <end position="592"/>
    </location>
</feature>
<protein>
    <recommendedName>
        <fullName evidence="7">Beta-lactamase-related domain-containing protein</fullName>
    </recommendedName>
</protein>
<evidence type="ECO:0000256" key="1">
    <source>
        <dbReference type="ARBA" id="ARBA00038473"/>
    </source>
</evidence>
<dbReference type="InterPro" id="IPR001466">
    <property type="entry name" value="Beta-lactam-related"/>
</dbReference>
<proteinExistence type="inferred from homology"/>
<sequence length="592" mass="65689">MMLLASLLFVALAGAKCFEPDIAHPPPEYNVRDPLLQEAFESINTALTAAVAAPIHARSSFSVEITSSEETLWSYHNTARERNASRPDIPEVNGDALYRIASITKTFTVLGILYQHAAGNLSLDATVNTYLKELGQKSDGGIPWKDITLRSLASQLSGLPRECKLPIDKEHNLFDGCQTEEGAQGDLINQNYEKLNPSYLGLPPDVSRKGLPHCDEYSPNFETPCTARDLFKQVNKLAPLFAPNQKSSYSNLAFELLGLVLSRVSNRTYEAYIDEAIFKPLNMSTSTLSKPADSAGVIPAGPQFWDVQEGVQNPTGGIYSSSSDLSKYLRYVLTHFNAITHAINWLHPVSHSHGSNSFYGMPWEIFTTDRILPDSNRTVRVVSKSGGLPGYTSIIMSVPEYDLGITILIAGPNKIFAKIQSIVLTTMIQVAEKIAIRQLSDRYAGTYSAADPKLNSTVRLTADHRGLVVTTWISNGTDVFESPIVKDGAPEHYYAQLSPTLLYRDEETQRGEEWRAMFVEERGGGPPDDFCIDDWDMSSYAGIPLNAVAFWDEQEDGHFRKLELSAFRVNLTRVDEKGGKNREYDQQEAMEL</sequence>
<dbReference type="RefSeq" id="XP_038789669.1">
    <property type="nucleotide sequence ID" value="XM_038928391.1"/>
</dbReference>
<name>A0A8H7B8Q0_9PLEO</name>
<comment type="caution">
    <text evidence="5">The sequence shown here is derived from an EMBL/GenBank/DDBJ whole genome shotgun (WGS) entry which is preliminary data.</text>
</comment>
<feature type="domain" description="Beta-lactamase-like ARB-00930-like C-terminal" evidence="4">
    <location>
        <begin position="435"/>
        <end position="574"/>
    </location>
</feature>
<dbReference type="Gene3D" id="3.40.710.10">
    <property type="entry name" value="DD-peptidase/beta-lactamase superfamily"/>
    <property type="match status" value="2"/>
</dbReference>
<keyword evidence="6" id="KW-1185">Reference proteome</keyword>
<comment type="similarity">
    <text evidence="1">Belongs to the beta-lactamase family.</text>
</comment>
<evidence type="ECO:0000259" key="4">
    <source>
        <dbReference type="Pfam" id="PF26335"/>
    </source>
</evidence>
<dbReference type="InterPro" id="IPR058664">
    <property type="entry name" value="ARB_00930-like_C"/>
</dbReference>
<dbReference type="EMBL" id="JAAABM010000003">
    <property type="protein sequence ID" value="KAF7679596.1"/>
    <property type="molecule type" value="Genomic_DNA"/>
</dbReference>
<dbReference type="PANTHER" id="PTHR22935">
    <property type="entry name" value="PENICILLIN-BINDING PROTEIN"/>
    <property type="match status" value="1"/>
</dbReference>
<reference evidence="5" key="2">
    <citation type="submission" date="2020-08" db="EMBL/GenBank/DDBJ databases">
        <title>Draft Genome Sequence of Cumin Blight Pathogen Alternaria burnsii.</title>
        <authorList>
            <person name="Feng Z."/>
        </authorList>
    </citation>
    <scope>NUCLEOTIDE SEQUENCE</scope>
    <source>
        <strain evidence="5">CBS107.38</strain>
    </source>
</reference>
<accession>A0A8H7B8Q0</accession>
<evidence type="ECO:0000256" key="2">
    <source>
        <dbReference type="SAM" id="SignalP"/>
    </source>
</evidence>
<dbReference type="Pfam" id="PF26335">
    <property type="entry name" value="ARB_00930_C"/>
    <property type="match status" value="1"/>
</dbReference>
<dbReference type="PANTHER" id="PTHR22935:SF95">
    <property type="entry name" value="BETA-LACTAMASE-LIKE 1-RELATED"/>
    <property type="match status" value="1"/>
</dbReference>
<reference evidence="5" key="1">
    <citation type="submission" date="2020-01" db="EMBL/GenBank/DDBJ databases">
        <authorList>
            <person name="Feng Z.H.Z."/>
        </authorList>
    </citation>
    <scope>NUCLEOTIDE SEQUENCE</scope>
    <source>
        <strain evidence="5">CBS107.38</strain>
    </source>
</reference>
<dbReference type="InterPro" id="IPR051478">
    <property type="entry name" value="Beta-lactamase-like_AB/R"/>
</dbReference>
<keyword evidence="2" id="KW-0732">Signal</keyword>
<evidence type="ECO:0008006" key="7">
    <source>
        <dbReference type="Google" id="ProtNLM"/>
    </source>
</evidence>
<evidence type="ECO:0000259" key="3">
    <source>
        <dbReference type="Pfam" id="PF00144"/>
    </source>
</evidence>
<dbReference type="Pfam" id="PF00144">
    <property type="entry name" value="Beta-lactamase"/>
    <property type="match status" value="1"/>
</dbReference>
<dbReference type="InterPro" id="IPR012338">
    <property type="entry name" value="Beta-lactam/transpept-like"/>
</dbReference>
<evidence type="ECO:0000313" key="5">
    <source>
        <dbReference type="EMBL" id="KAF7679596.1"/>
    </source>
</evidence>
<gene>
    <name evidence="5" type="ORF">GT037_003344</name>
</gene>
<feature type="domain" description="Beta-lactamase-related" evidence="3">
    <location>
        <begin position="91"/>
        <end position="412"/>
    </location>
</feature>
<dbReference type="Proteomes" id="UP000596902">
    <property type="component" value="Unassembled WGS sequence"/>
</dbReference>